<dbReference type="Gene3D" id="3.30.565.10">
    <property type="entry name" value="Histidine kinase-like ATPase, C-terminal domain"/>
    <property type="match status" value="1"/>
</dbReference>
<dbReference type="RefSeq" id="WP_151668099.1">
    <property type="nucleotide sequence ID" value="NZ_WBVO01000011.1"/>
</dbReference>
<dbReference type="EMBL" id="WBVO01000011">
    <property type="protein sequence ID" value="KAB2807294.1"/>
    <property type="molecule type" value="Genomic_DNA"/>
</dbReference>
<feature type="signal peptide" evidence="5">
    <location>
        <begin position="1"/>
        <end position="20"/>
    </location>
</feature>
<dbReference type="Pfam" id="PF02518">
    <property type="entry name" value="HATPase_c"/>
    <property type="match status" value="1"/>
</dbReference>
<dbReference type="AlphaFoldDB" id="A0A6N6RDT4"/>
<comment type="catalytic activity">
    <reaction evidence="1">
        <text>ATP + protein L-histidine = ADP + protein N-phospho-L-histidine.</text>
        <dbReference type="EC" id="2.7.13.3"/>
    </reaction>
</comment>
<sequence>MKFLTSLLFLLLSLVGYAQSQDTLVMWADTCSSAEELNSLVSKVVRRNAWSNLDRAHAMIAIAKPGVFASEDSTEIGTFLREHGILHAIRQDHDSAKHWFEQALLWQPKSDSGDIGYLYRNLCVAHRQLENYSSSLNSGYLALRYLDVKDSVMRPLTYLEMAKTLYKLQDYELSYEYAQKSLDYFESTGDLYNQSSANNSIGLALMELDTMTNASIQAFRKSNSVKALMSDTMSIVVSLANIGISHYQLGNNDSALYYLKLVESKQWLDQTPYPFMLPMLQVNLSSTYMSLDNWQEAERYAKLAYEGSKDASTFVFQRACHNLYKVYNRRGDVEKALSYYVQFHKAYEKNIKVSNDARLITNEQDVREQMRVLQLEMLQKEHLLEKAENEKQLKWLYIGLGVLVFLVLTLLQMYALMLKKRRVSQEALLRLNQLDDAKNRLFSIIGHDLRGPIGNSLFLLKEIPQRGDKLSADSADIMENVRQGLAEVNGLLENLLIWAKDQATELKLTKTEVNINSVVHQCEQIMTPLLPNRRMKMSCAIDEGLTWNIDPNAYSTIIRNLVSNALKYAPTDSEVVVSIHVEEGVLITRVKDSGPGIPREVLDQLKNLKEYRPDTSKGMGLYLVYMLTKEHGGDIEVAACEEGSYVEVRIP</sequence>
<evidence type="ECO:0000313" key="8">
    <source>
        <dbReference type="Proteomes" id="UP000468650"/>
    </source>
</evidence>
<dbReference type="Gene3D" id="1.10.287.130">
    <property type="match status" value="1"/>
</dbReference>
<dbReference type="CDD" id="cd00075">
    <property type="entry name" value="HATPase"/>
    <property type="match status" value="1"/>
</dbReference>
<dbReference type="InterPro" id="IPR004358">
    <property type="entry name" value="Sig_transdc_His_kin-like_C"/>
</dbReference>
<dbReference type="InterPro" id="IPR036097">
    <property type="entry name" value="HisK_dim/P_sf"/>
</dbReference>
<dbReference type="PANTHER" id="PTHR43547">
    <property type="entry name" value="TWO-COMPONENT HISTIDINE KINASE"/>
    <property type="match status" value="1"/>
</dbReference>
<evidence type="ECO:0000259" key="6">
    <source>
        <dbReference type="PROSITE" id="PS50109"/>
    </source>
</evidence>
<organism evidence="7 8">
    <name type="scientific">Phaeocystidibacter luteus</name>
    <dbReference type="NCBI Taxonomy" id="911197"/>
    <lineage>
        <taxon>Bacteria</taxon>
        <taxon>Pseudomonadati</taxon>
        <taxon>Bacteroidota</taxon>
        <taxon>Flavobacteriia</taxon>
        <taxon>Flavobacteriales</taxon>
        <taxon>Phaeocystidibacteraceae</taxon>
        <taxon>Phaeocystidibacter</taxon>
    </lineage>
</organism>
<dbReference type="Proteomes" id="UP000468650">
    <property type="component" value="Unassembled WGS sequence"/>
</dbReference>
<comment type="caution">
    <text evidence="7">The sequence shown here is derived from an EMBL/GenBank/DDBJ whole genome shotgun (WGS) entry which is preliminary data.</text>
</comment>
<dbReference type="InterPro" id="IPR011990">
    <property type="entry name" value="TPR-like_helical_dom_sf"/>
</dbReference>
<protein>
    <recommendedName>
        <fullName evidence="2">histidine kinase</fullName>
        <ecNumber evidence="2">2.7.13.3</ecNumber>
    </recommendedName>
</protein>
<accession>A0A6N6RDT4</accession>
<feature type="transmembrane region" description="Helical" evidence="4">
    <location>
        <begin position="395"/>
        <end position="416"/>
    </location>
</feature>
<dbReference type="SUPFAM" id="SSF55874">
    <property type="entry name" value="ATPase domain of HSP90 chaperone/DNA topoisomerase II/histidine kinase"/>
    <property type="match status" value="1"/>
</dbReference>
<keyword evidence="4" id="KW-1133">Transmembrane helix</keyword>
<evidence type="ECO:0000256" key="2">
    <source>
        <dbReference type="ARBA" id="ARBA00012438"/>
    </source>
</evidence>
<name>A0A6N6RDT4_9FLAO</name>
<dbReference type="SMART" id="SM00387">
    <property type="entry name" value="HATPase_c"/>
    <property type="match status" value="1"/>
</dbReference>
<reference evidence="7 8" key="1">
    <citation type="submission" date="2019-09" db="EMBL/GenBank/DDBJ databases">
        <title>Genomes of family Cryomorphaceae.</title>
        <authorList>
            <person name="Bowman J.P."/>
        </authorList>
    </citation>
    <scope>NUCLEOTIDE SEQUENCE [LARGE SCALE GENOMIC DNA]</scope>
    <source>
        <strain evidence="7 8">LMG 25704</strain>
    </source>
</reference>
<keyword evidence="5" id="KW-0732">Signal</keyword>
<keyword evidence="8" id="KW-1185">Reference proteome</keyword>
<keyword evidence="7" id="KW-0418">Kinase</keyword>
<dbReference type="InterPro" id="IPR036890">
    <property type="entry name" value="HATPase_C_sf"/>
</dbReference>
<dbReference type="SUPFAM" id="SSF47384">
    <property type="entry name" value="Homodimeric domain of signal transducing histidine kinase"/>
    <property type="match status" value="1"/>
</dbReference>
<evidence type="ECO:0000256" key="5">
    <source>
        <dbReference type="SAM" id="SignalP"/>
    </source>
</evidence>
<dbReference type="OrthoDB" id="9810447at2"/>
<dbReference type="PRINTS" id="PR00344">
    <property type="entry name" value="BCTRLSENSOR"/>
</dbReference>
<dbReference type="PANTHER" id="PTHR43547:SF2">
    <property type="entry name" value="HYBRID SIGNAL TRANSDUCTION HISTIDINE KINASE C"/>
    <property type="match status" value="1"/>
</dbReference>
<evidence type="ECO:0000256" key="3">
    <source>
        <dbReference type="ARBA" id="ARBA00022553"/>
    </source>
</evidence>
<feature type="chain" id="PRO_5026969366" description="histidine kinase" evidence="5">
    <location>
        <begin position="21"/>
        <end position="651"/>
    </location>
</feature>
<dbReference type="PROSITE" id="PS50109">
    <property type="entry name" value="HIS_KIN"/>
    <property type="match status" value="1"/>
</dbReference>
<dbReference type="GO" id="GO:0000155">
    <property type="term" value="F:phosphorelay sensor kinase activity"/>
    <property type="evidence" value="ECO:0007669"/>
    <property type="project" value="InterPro"/>
</dbReference>
<keyword evidence="7" id="KW-0808">Transferase</keyword>
<dbReference type="SUPFAM" id="SSF48452">
    <property type="entry name" value="TPR-like"/>
    <property type="match status" value="2"/>
</dbReference>
<feature type="domain" description="Histidine kinase" evidence="6">
    <location>
        <begin position="444"/>
        <end position="651"/>
    </location>
</feature>
<keyword evidence="4" id="KW-0472">Membrane</keyword>
<evidence type="ECO:0000256" key="1">
    <source>
        <dbReference type="ARBA" id="ARBA00000085"/>
    </source>
</evidence>
<evidence type="ECO:0000256" key="4">
    <source>
        <dbReference type="SAM" id="Phobius"/>
    </source>
</evidence>
<dbReference type="EC" id="2.7.13.3" evidence="2"/>
<keyword evidence="3" id="KW-0597">Phosphoprotein</keyword>
<dbReference type="InterPro" id="IPR005467">
    <property type="entry name" value="His_kinase_dom"/>
</dbReference>
<dbReference type="InterPro" id="IPR003594">
    <property type="entry name" value="HATPase_dom"/>
</dbReference>
<proteinExistence type="predicted"/>
<keyword evidence="4" id="KW-0812">Transmembrane</keyword>
<gene>
    <name evidence="7" type="ORF">F8C67_11990</name>
</gene>
<evidence type="ECO:0000313" key="7">
    <source>
        <dbReference type="EMBL" id="KAB2807294.1"/>
    </source>
</evidence>
<dbReference type="Gene3D" id="1.25.40.10">
    <property type="entry name" value="Tetratricopeptide repeat domain"/>
    <property type="match status" value="2"/>
</dbReference>